<dbReference type="Proteomes" id="UP000248423">
    <property type="component" value="Unassembled WGS sequence"/>
</dbReference>
<keyword evidence="2" id="KW-0808">Transferase</keyword>
<dbReference type="Pfam" id="PF02515">
    <property type="entry name" value="CoA_transf_3"/>
    <property type="match status" value="1"/>
</dbReference>
<dbReference type="PANTHER" id="PTHR48207:SF3">
    <property type="entry name" value="SUCCINATE--HYDROXYMETHYLGLUTARATE COA-TRANSFERASE"/>
    <property type="match status" value="1"/>
</dbReference>
<comment type="similarity">
    <text evidence="1">Belongs to the CoA-transferase III family.</text>
</comment>
<dbReference type="STRING" id="1448318.A0A319EJC3"/>
<dbReference type="InterPro" id="IPR023606">
    <property type="entry name" value="CoA-Trfase_III_dom_1_sf"/>
</dbReference>
<dbReference type="InterPro" id="IPR050483">
    <property type="entry name" value="CoA-transferase_III_domain"/>
</dbReference>
<dbReference type="AlphaFoldDB" id="A0A319EJC3"/>
<dbReference type="PANTHER" id="PTHR48207">
    <property type="entry name" value="SUCCINATE--HYDROXYMETHYLGLUTARATE COA-TRANSFERASE"/>
    <property type="match status" value="1"/>
</dbReference>
<evidence type="ECO:0000256" key="3">
    <source>
        <dbReference type="SAM" id="MobiDB-lite"/>
    </source>
</evidence>
<dbReference type="Gene3D" id="3.40.50.10540">
    <property type="entry name" value="Crotonobetainyl-coa:carnitine coa-transferase, domain 1"/>
    <property type="match status" value="1"/>
</dbReference>
<protein>
    <submittedName>
        <fullName evidence="4">CAIB/BAIF family enzyme</fullName>
    </submittedName>
</protein>
<gene>
    <name evidence="4" type="ORF">BO78DRAFT_22323</name>
</gene>
<dbReference type="Gene3D" id="3.30.1540.10">
    <property type="entry name" value="formyl-coa transferase, domain 3"/>
    <property type="match status" value="1"/>
</dbReference>
<evidence type="ECO:0000313" key="5">
    <source>
        <dbReference type="Proteomes" id="UP000248423"/>
    </source>
</evidence>
<accession>A0A319EJC3</accession>
<feature type="region of interest" description="Disordered" evidence="3">
    <location>
        <begin position="16"/>
        <end position="62"/>
    </location>
</feature>
<dbReference type="GO" id="GO:0008410">
    <property type="term" value="F:CoA-transferase activity"/>
    <property type="evidence" value="ECO:0007669"/>
    <property type="project" value="TreeGrafter"/>
</dbReference>
<dbReference type="SUPFAM" id="SSF89796">
    <property type="entry name" value="CoA-transferase family III (CaiB/BaiF)"/>
    <property type="match status" value="1"/>
</dbReference>
<keyword evidence="5" id="KW-1185">Reference proteome</keyword>
<dbReference type="InterPro" id="IPR003673">
    <property type="entry name" value="CoA-Trfase_fam_III"/>
</dbReference>
<name>A0A319EJC3_ASPSB</name>
<evidence type="ECO:0000256" key="2">
    <source>
        <dbReference type="ARBA" id="ARBA00022679"/>
    </source>
</evidence>
<sequence length="475" mass="51463">MLSSCIWWRSEEEPRPGIYPPYSQPHGRRRPPTIPSIRPAGDALINRGPPPNSPSDNTMSATRPFIHPLRHNLSGIRHASTTTSKKAGPLAGITVVSLEQAIAAPFCTRQLADLGARVIKIERPGVGDFARNYDTRVNGLASHFVWTNRSKESLALDVKQPRDHRVLMRLLGRADVLVQNLAPGASARLGLSYADLKEAHPSLIVCNISGYGPDGPYRDKKAYDLLIQSEAGMLSVTGTGKEPAKVGVSIADICAGSYAYSNILAALYQRDKDPAKPGCNIDISMLESMVEWMGFPMYYTYDNAPGPTPAGASHAAIYPYGPFEAGDGKSVMLGIQNEREWAKFCDLVLGDASLATDERFANNSLRSQNRADLKNIICGVFSSLSAEQLIARLDEAVIANASVNDMQGVWDHPQLKARQRWTTVSTPAGTVPALLPPGMTMGDADMYGARMDAVPDVGEHNEAILAELGLDERSE</sequence>
<evidence type="ECO:0000313" key="4">
    <source>
        <dbReference type="EMBL" id="PYI09760.1"/>
    </source>
</evidence>
<reference evidence="4 5" key="1">
    <citation type="submission" date="2018-02" db="EMBL/GenBank/DDBJ databases">
        <title>The genomes of Aspergillus section Nigri reveals drivers in fungal speciation.</title>
        <authorList>
            <consortium name="DOE Joint Genome Institute"/>
            <person name="Vesth T.C."/>
            <person name="Nybo J."/>
            <person name="Theobald S."/>
            <person name="Brandl J."/>
            <person name="Frisvad J.C."/>
            <person name="Nielsen K.F."/>
            <person name="Lyhne E.K."/>
            <person name="Kogle M.E."/>
            <person name="Kuo A."/>
            <person name="Riley R."/>
            <person name="Clum A."/>
            <person name="Nolan M."/>
            <person name="Lipzen A."/>
            <person name="Salamov A."/>
            <person name="Henrissat B."/>
            <person name="Wiebenga A."/>
            <person name="De vries R.P."/>
            <person name="Grigoriev I.V."/>
            <person name="Mortensen U.H."/>
            <person name="Andersen M.R."/>
            <person name="Baker S.E."/>
        </authorList>
    </citation>
    <scope>NUCLEOTIDE SEQUENCE [LARGE SCALE GENOMIC DNA]</scope>
    <source>
        <strain evidence="4 5">CBS 121057</strain>
    </source>
</reference>
<dbReference type="EMBL" id="KZ826325">
    <property type="protein sequence ID" value="PYI09760.1"/>
    <property type="molecule type" value="Genomic_DNA"/>
</dbReference>
<evidence type="ECO:0000256" key="1">
    <source>
        <dbReference type="ARBA" id="ARBA00008383"/>
    </source>
</evidence>
<proteinExistence type="inferred from homology"/>
<organism evidence="4 5">
    <name type="scientific">Aspergillus sclerotiicarbonarius (strain CBS 121057 / IBT 28362)</name>
    <dbReference type="NCBI Taxonomy" id="1448318"/>
    <lineage>
        <taxon>Eukaryota</taxon>
        <taxon>Fungi</taxon>
        <taxon>Dikarya</taxon>
        <taxon>Ascomycota</taxon>
        <taxon>Pezizomycotina</taxon>
        <taxon>Eurotiomycetes</taxon>
        <taxon>Eurotiomycetidae</taxon>
        <taxon>Eurotiales</taxon>
        <taxon>Aspergillaceae</taxon>
        <taxon>Aspergillus</taxon>
        <taxon>Aspergillus subgen. Circumdati</taxon>
    </lineage>
</organism>
<dbReference type="VEuPathDB" id="FungiDB:BO78DRAFT_22323"/>
<dbReference type="OrthoDB" id="5863171at2759"/>
<dbReference type="InterPro" id="IPR044855">
    <property type="entry name" value="CoA-Trfase_III_dom3_sf"/>
</dbReference>